<dbReference type="GO" id="GO:0016788">
    <property type="term" value="F:hydrolase activity, acting on ester bonds"/>
    <property type="evidence" value="ECO:0007669"/>
    <property type="project" value="InterPro"/>
</dbReference>
<evidence type="ECO:0000256" key="3">
    <source>
        <dbReference type="ARBA" id="ARBA00023118"/>
    </source>
</evidence>
<keyword evidence="2" id="KW-0694">RNA-binding</keyword>
<dbReference type="InterPro" id="IPR045747">
    <property type="entry name" value="CRISPR-assoc_prot_Cas6_N_sf"/>
</dbReference>
<dbReference type="Gene3D" id="3.30.70.1890">
    <property type="match status" value="1"/>
</dbReference>
<dbReference type="Proteomes" id="UP000239861">
    <property type="component" value="Unassembled WGS sequence"/>
</dbReference>
<evidence type="ECO:0000313" key="5">
    <source>
        <dbReference type="EMBL" id="PPK62453.1"/>
    </source>
</evidence>
<accession>A0AB37A0T6</accession>
<comment type="similarity">
    <text evidence="1">Belongs to the CRISPR-associated protein Cas6/Cse3/CasE family.</text>
</comment>
<keyword evidence="3" id="KW-0051">Antiviral defense</keyword>
<evidence type="ECO:0000259" key="4">
    <source>
        <dbReference type="Pfam" id="PF01881"/>
    </source>
</evidence>
<dbReference type="Gene3D" id="3.30.70.1900">
    <property type="match status" value="1"/>
</dbReference>
<dbReference type="PANTHER" id="PTHR36984:SF1">
    <property type="entry name" value="CRISPR-ASSOCIATED ENDORIBONUCLEASE CAS6 1"/>
    <property type="match status" value="1"/>
</dbReference>
<dbReference type="Pfam" id="PF01881">
    <property type="entry name" value="Cas_Cas6_C"/>
    <property type="match status" value="1"/>
</dbReference>
<protein>
    <submittedName>
        <fullName evidence="5">CRISPR-associated endoribonuclease Cas6</fullName>
    </submittedName>
</protein>
<dbReference type="NCBIfam" id="TIGR01877">
    <property type="entry name" value="cas_cas6"/>
    <property type="match status" value="1"/>
</dbReference>
<dbReference type="GO" id="GO:0051607">
    <property type="term" value="P:defense response to virus"/>
    <property type="evidence" value="ECO:0007669"/>
    <property type="project" value="UniProtKB-KW"/>
</dbReference>
<organism evidence="5 6">
    <name type="scientific">Malaciobacter marinus</name>
    <dbReference type="NCBI Taxonomy" id="505249"/>
    <lineage>
        <taxon>Bacteria</taxon>
        <taxon>Pseudomonadati</taxon>
        <taxon>Campylobacterota</taxon>
        <taxon>Epsilonproteobacteria</taxon>
        <taxon>Campylobacterales</taxon>
        <taxon>Arcobacteraceae</taxon>
        <taxon>Malaciobacter</taxon>
    </lineage>
</organism>
<dbReference type="PANTHER" id="PTHR36984">
    <property type="entry name" value="CRISPR-ASSOCIATED ENDORIBONUCLEASE CAS6 1"/>
    <property type="match status" value="1"/>
</dbReference>
<evidence type="ECO:0000256" key="1">
    <source>
        <dbReference type="ARBA" id="ARBA00005937"/>
    </source>
</evidence>
<dbReference type="RefSeq" id="WP_104411769.1">
    <property type="nucleotide sequence ID" value="NZ_PTIW01000003.1"/>
</dbReference>
<sequence>MKYFELKCLAYIKKEIELNSSFDIISSYINYCFTKDEQLKKLHEEKNFKNYCFGNFYPIEKDKLYKKGNTYEFIIRSLDEEFIYKLQRILRENVNNSFFQVLQTTKKVVKQIFISELYTITPTITTVKDENNKSIFWTVDKDGDILKLQKQLQDNLLKKYENFYNEKLKPTQNFIQLLEIKNQKPQSIYFMKKINDDKSIRVRLFGNKFKIVPNEDDISQKLAFVALSCGLGEKQSYGGGFVLSKV</sequence>
<dbReference type="EMBL" id="PTIW01000003">
    <property type="protein sequence ID" value="PPK62453.1"/>
    <property type="molecule type" value="Genomic_DNA"/>
</dbReference>
<name>A0AB37A0T6_9BACT</name>
<dbReference type="AlphaFoldDB" id="A0AB37A0T6"/>
<evidence type="ECO:0000256" key="2">
    <source>
        <dbReference type="ARBA" id="ARBA00022884"/>
    </source>
</evidence>
<gene>
    <name evidence="5" type="ORF">B0F89_10345</name>
</gene>
<dbReference type="InterPro" id="IPR010156">
    <property type="entry name" value="CRISPR-assoc_prot_Cas6"/>
</dbReference>
<evidence type="ECO:0000313" key="6">
    <source>
        <dbReference type="Proteomes" id="UP000239861"/>
    </source>
</evidence>
<dbReference type="GO" id="GO:0003723">
    <property type="term" value="F:RNA binding"/>
    <property type="evidence" value="ECO:0007669"/>
    <property type="project" value="UniProtKB-KW"/>
</dbReference>
<dbReference type="CDD" id="cd21140">
    <property type="entry name" value="Cas6_I-like"/>
    <property type="match status" value="1"/>
</dbReference>
<feature type="domain" description="CRISPR associated protein Cas6 C-terminal" evidence="4">
    <location>
        <begin position="118"/>
        <end position="242"/>
    </location>
</feature>
<proteinExistence type="inferred from homology"/>
<reference evidence="5 6" key="1">
    <citation type="submission" date="2018-02" db="EMBL/GenBank/DDBJ databases">
        <title>Subsurface microbial communities from deep shales in Ohio and West Virginia, USA.</title>
        <authorList>
            <person name="Wrighton K."/>
        </authorList>
    </citation>
    <scope>NUCLEOTIDE SEQUENCE [LARGE SCALE GENOMIC DNA]</scope>
    <source>
        <strain evidence="5 6">MARC-MIP3H16</strain>
    </source>
</reference>
<dbReference type="InterPro" id="IPR049435">
    <property type="entry name" value="Cas_Cas6_C"/>
</dbReference>
<comment type="caution">
    <text evidence="5">The sequence shown here is derived from an EMBL/GenBank/DDBJ whole genome shotgun (WGS) entry which is preliminary data.</text>
</comment>